<accession>A0AAD9I420</accession>
<protein>
    <recommendedName>
        <fullName evidence="1">DSBA-like thioredoxin domain-containing protein</fullName>
    </recommendedName>
</protein>
<name>A0AAD9I420_9PEZI</name>
<dbReference type="EMBL" id="JAQQPM010000004">
    <property type="protein sequence ID" value="KAK2070646.1"/>
    <property type="molecule type" value="Genomic_DNA"/>
</dbReference>
<evidence type="ECO:0000313" key="3">
    <source>
        <dbReference type="Proteomes" id="UP001217918"/>
    </source>
</evidence>
<dbReference type="GO" id="GO:0006749">
    <property type="term" value="P:glutathione metabolic process"/>
    <property type="evidence" value="ECO:0007669"/>
    <property type="project" value="TreeGrafter"/>
</dbReference>
<dbReference type="InterPro" id="IPR051924">
    <property type="entry name" value="GST_Kappa/NadH"/>
</dbReference>
<dbReference type="GO" id="GO:0005777">
    <property type="term" value="C:peroxisome"/>
    <property type="evidence" value="ECO:0007669"/>
    <property type="project" value="TreeGrafter"/>
</dbReference>
<sequence length="293" mass="32972">MRKMGGRIELYLDITSLYSYVAFLDLRRNRETLRAYNIDVDIRPVFLGAINAGSGNRPPWVLPAKAAYGLYDARRTIARAGHPPVQFPDDLMAVSRTVIPLRALHYIRREYPRETFETTVHYLFHRFWGPESLDLTLRESVVGALAAVPAGFDAAQAQKPARSARLLFTAQEVHVIVRAASSQNMKDALTATTQEALGRGAFGCPWLWVTNAAGESEPFFGSDRFHFVYDFLGLPYNDVTLLSVKDASSQYGKPKLCKYHHRDIPPHQTGRGKVQVEKMCMVSRCLPTRSANR</sequence>
<keyword evidence="3" id="KW-1185">Reference proteome</keyword>
<dbReference type="Gene3D" id="3.40.30.10">
    <property type="entry name" value="Glutaredoxin"/>
    <property type="match status" value="1"/>
</dbReference>
<gene>
    <name evidence="2" type="ORF">P8C59_005123</name>
</gene>
<organism evidence="2 3">
    <name type="scientific">Phyllachora maydis</name>
    <dbReference type="NCBI Taxonomy" id="1825666"/>
    <lineage>
        <taxon>Eukaryota</taxon>
        <taxon>Fungi</taxon>
        <taxon>Dikarya</taxon>
        <taxon>Ascomycota</taxon>
        <taxon>Pezizomycotina</taxon>
        <taxon>Sordariomycetes</taxon>
        <taxon>Sordariomycetidae</taxon>
        <taxon>Phyllachorales</taxon>
        <taxon>Phyllachoraceae</taxon>
        <taxon>Phyllachora</taxon>
    </lineage>
</organism>
<dbReference type="GO" id="GO:0004364">
    <property type="term" value="F:glutathione transferase activity"/>
    <property type="evidence" value="ECO:0007669"/>
    <property type="project" value="TreeGrafter"/>
</dbReference>
<evidence type="ECO:0000259" key="1">
    <source>
        <dbReference type="Pfam" id="PF01323"/>
    </source>
</evidence>
<dbReference type="Proteomes" id="UP001217918">
    <property type="component" value="Unassembled WGS sequence"/>
</dbReference>
<dbReference type="InterPro" id="IPR001853">
    <property type="entry name" value="DSBA-like_thioredoxin_dom"/>
</dbReference>
<evidence type="ECO:0000313" key="2">
    <source>
        <dbReference type="EMBL" id="KAK2070646.1"/>
    </source>
</evidence>
<comment type="caution">
    <text evidence="2">The sequence shown here is derived from an EMBL/GenBank/DDBJ whole genome shotgun (WGS) entry which is preliminary data.</text>
</comment>
<dbReference type="Pfam" id="PF01323">
    <property type="entry name" value="DSBA"/>
    <property type="match status" value="1"/>
</dbReference>
<dbReference type="PANTHER" id="PTHR42943:SF13">
    <property type="entry name" value="GLUTATHIONE S-TRANSFERASE KAPPA-RELATED"/>
    <property type="match status" value="1"/>
</dbReference>
<dbReference type="SUPFAM" id="SSF52833">
    <property type="entry name" value="Thioredoxin-like"/>
    <property type="match status" value="1"/>
</dbReference>
<reference evidence="2" key="1">
    <citation type="journal article" date="2023" name="Mol. Plant Microbe Interact.">
        <title>Elucidating the Obligate Nature and Biological Capacity of an Invasive Fungal Corn Pathogen.</title>
        <authorList>
            <person name="MacCready J.S."/>
            <person name="Roggenkamp E.M."/>
            <person name="Gdanetz K."/>
            <person name="Chilvers M.I."/>
        </authorList>
    </citation>
    <scope>NUCLEOTIDE SEQUENCE</scope>
    <source>
        <strain evidence="2">PM02</strain>
    </source>
</reference>
<dbReference type="GO" id="GO:0004602">
    <property type="term" value="F:glutathione peroxidase activity"/>
    <property type="evidence" value="ECO:0007669"/>
    <property type="project" value="TreeGrafter"/>
</dbReference>
<dbReference type="PANTHER" id="PTHR42943">
    <property type="entry name" value="GLUTATHIONE S-TRANSFERASE KAPPA"/>
    <property type="match status" value="1"/>
</dbReference>
<dbReference type="GO" id="GO:0005739">
    <property type="term" value="C:mitochondrion"/>
    <property type="evidence" value="ECO:0007669"/>
    <property type="project" value="TreeGrafter"/>
</dbReference>
<dbReference type="InterPro" id="IPR036249">
    <property type="entry name" value="Thioredoxin-like_sf"/>
</dbReference>
<dbReference type="AlphaFoldDB" id="A0AAD9I420"/>
<feature type="domain" description="DSBA-like thioredoxin" evidence="1">
    <location>
        <begin position="8"/>
        <end position="231"/>
    </location>
</feature>
<proteinExistence type="predicted"/>